<dbReference type="SUPFAM" id="SSF50129">
    <property type="entry name" value="GroES-like"/>
    <property type="match status" value="1"/>
</dbReference>
<dbReference type="EMBL" id="SRMF01000006">
    <property type="protein sequence ID" value="TGG92103.1"/>
    <property type="molecule type" value="Genomic_DNA"/>
</dbReference>
<keyword evidence="4" id="KW-0862">Zinc</keyword>
<dbReference type="Gene3D" id="3.40.50.720">
    <property type="entry name" value="NAD(P)-binding Rossmann-like Domain"/>
    <property type="match status" value="1"/>
</dbReference>
<keyword evidence="3" id="KW-0479">Metal-binding</keyword>
<evidence type="ECO:0000256" key="3">
    <source>
        <dbReference type="ARBA" id="ARBA00022723"/>
    </source>
</evidence>
<evidence type="ECO:0000256" key="4">
    <source>
        <dbReference type="ARBA" id="ARBA00022833"/>
    </source>
</evidence>
<dbReference type="CDD" id="cd08255">
    <property type="entry name" value="2-desacetyl-2-hydroxyethyl_bacteriochlorophyllide_like"/>
    <property type="match status" value="1"/>
</dbReference>
<dbReference type="AlphaFoldDB" id="A0A4Z0W9U7"/>
<dbReference type="SUPFAM" id="SSF51735">
    <property type="entry name" value="NAD(P)-binding Rossmann-fold domains"/>
    <property type="match status" value="1"/>
</dbReference>
<dbReference type="PANTHER" id="PTHR43350">
    <property type="entry name" value="NAD-DEPENDENT ALCOHOL DEHYDROGENASE"/>
    <property type="match status" value="1"/>
</dbReference>
<dbReference type="RefSeq" id="WP_135484032.1">
    <property type="nucleotide sequence ID" value="NZ_SRMF01000006.1"/>
</dbReference>
<reference evidence="6 7" key="1">
    <citation type="submission" date="2019-04" db="EMBL/GenBank/DDBJ databases">
        <title>Natronospirillum operosus gen. nov., sp. nov., a haloalkaliphilic satellite isolated from decaying biomass of laboratory culture of cyanobacterium Geitlerinema sp. and proposal of Natronospirillaceae fam. nov. and Saccharospirillaceae fam. nov.</title>
        <authorList>
            <person name="Kevbrin V."/>
            <person name="Boltyanskaya Y."/>
            <person name="Koziaeva V."/>
            <person name="Grouzdev D.S."/>
            <person name="Park M."/>
            <person name="Cho J."/>
        </authorList>
    </citation>
    <scope>NUCLEOTIDE SEQUENCE [LARGE SCALE GENOMIC DNA]</scope>
    <source>
        <strain evidence="6 7">G-116</strain>
    </source>
</reference>
<dbReference type="Gene3D" id="3.90.180.10">
    <property type="entry name" value="Medium-chain alcohol dehydrogenases, catalytic domain"/>
    <property type="match status" value="1"/>
</dbReference>
<evidence type="ECO:0000256" key="5">
    <source>
        <dbReference type="ARBA" id="ARBA00023002"/>
    </source>
</evidence>
<dbReference type="InterPro" id="IPR011032">
    <property type="entry name" value="GroES-like_sf"/>
</dbReference>
<dbReference type="InterPro" id="IPR036291">
    <property type="entry name" value="NAD(P)-bd_dom_sf"/>
</dbReference>
<protein>
    <submittedName>
        <fullName evidence="6">Zinc-binding alcohol dehydrogenase</fullName>
    </submittedName>
</protein>
<dbReference type="PANTHER" id="PTHR43350:SF19">
    <property type="entry name" value="D-GULOSIDE 3-DEHYDROGENASE"/>
    <property type="match status" value="1"/>
</dbReference>
<comment type="caution">
    <text evidence="6">The sequence shown here is derived from an EMBL/GenBank/DDBJ whole genome shotgun (WGS) entry which is preliminary data.</text>
</comment>
<comment type="cofactor">
    <cofactor evidence="1">
        <name>Zn(2+)</name>
        <dbReference type="ChEBI" id="CHEBI:29105"/>
    </cofactor>
</comment>
<gene>
    <name evidence="6" type="ORF">E4656_14590</name>
</gene>
<proteinExistence type="inferred from homology"/>
<comment type="similarity">
    <text evidence="2">Belongs to the zinc-containing alcohol dehydrogenase family.</text>
</comment>
<dbReference type="Proteomes" id="UP000297475">
    <property type="component" value="Unassembled WGS sequence"/>
</dbReference>
<dbReference type="GO" id="GO:0046872">
    <property type="term" value="F:metal ion binding"/>
    <property type="evidence" value="ECO:0007669"/>
    <property type="project" value="UniProtKB-KW"/>
</dbReference>
<evidence type="ECO:0000313" key="7">
    <source>
        <dbReference type="Proteomes" id="UP000297475"/>
    </source>
</evidence>
<evidence type="ECO:0000313" key="6">
    <source>
        <dbReference type="EMBL" id="TGG92103.1"/>
    </source>
</evidence>
<dbReference type="GO" id="GO:0016491">
    <property type="term" value="F:oxidoreductase activity"/>
    <property type="evidence" value="ECO:0007669"/>
    <property type="project" value="UniProtKB-KW"/>
</dbReference>
<accession>A0A4Z0W9U7</accession>
<evidence type="ECO:0000256" key="2">
    <source>
        <dbReference type="ARBA" id="ARBA00008072"/>
    </source>
</evidence>
<name>A0A4Z0W9U7_9GAMM</name>
<evidence type="ECO:0000256" key="1">
    <source>
        <dbReference type="ARBA" id="ARBA00001947"/>
    </source>
</evidence>
<sequence>MTATTAQAFWVEEPGRGALRTETLAPPDTDQVRVRALHSGISRGTEALVFNGQVPPSEYQRMRAPFQQGDFPGPVKYGYASVGLVEAGPKSLLGQTVFCLHPHQSHYVVPATAVLPLPKAVPAARAVLAANMETAVNGLWDAGPRIGDRISIIGGGVVGLLLGWLSARLPGTEVELIDINPERAELATHLGCRFATPDQARTKRDLVFHVSGAPAGLTTALGLAGQEARVIEMSWYGRQAVSVPLGEAFHARRLQLISSQVGQVAPRQRPRWTHSERLALALTLLVAPELDALINEHSAFEDLPATLQRLSRHPGSALCHRIDY</sequence>
<keyword evidence="5" id="KW-0560">Oxidoreductase</keyword>
<keyword evidence="7" id="KW-1185">Reference proteome</keyword>
<dbReference type="OrthoDB" id="9781588at2"/>
<organism evidence="6 7">
    <name type="scientific">Natronospirillum operosum</name>
    <dbReference type="NCBI Taxonomy" id="2759953"/>
    <lineage>
        <taxon>Bacteria</taxon>
        <taxon>Pseudomonadati</taxon>
        <taxon>Pseudomonadota</taxon>
        <taxon>Gammaproteobacteria</taxon>
        <taxon>Oceanospirillales</taxon>
        <taxon>Natronospirillaceae</taxon>
        <taxon>Natronospirillum</taxon>
    </lineage>
</organism>